<sequence length="130" mass="14871">MNAPRALALAAFAALLQACATSAPEETRYTGEIFSGGRRLPVTTVFWEDRNDRTVGRYVFVEPDGREVPGTLGPCEMRNEVVLRCEWTDTYGQGYFFARFSEDRQRFRGRWGRGDLHHTLSIEGIWHGQR</sequence>
<organism evidence="1 2">
    <name type="scientific">Piscinibacter gummiphilus</name>
    <dbReference type="NCBI Taxonomy" id="946333"/>
    <lineage>
        <taxon>Bacteria</taxon>
        <taxon>Pseudomonadati</taxon>
        <taxon>Pseudomonadota</taxon>
        <taxon>Betaproteobacteria</taxon>
        <taxon>Burkholderiales</taxon>
        <taxon>Sphaerotilaceae</taxon>
        <taxon>Piscinibacter</taxon>
    </lineage>
</organism>
<reference evidence="1 2" key="1">
    <citation type="submission" date="2016-04" db="EMBL/GenBank/DDBJ databases">
        <title>Complete genome sequence of natural rubber-degrading, novel Gram-negative bacterium, Rhizobacter gummiphilus strain NS21.</title>
        <authorList>
            <person name="Tabata M."/>
            <person name="Kasai D."/>
            <person name="Fukuda M."/>
        </authorList>
    </citation>
    <scope>NUCLEOTIDE SEQUENCE [LARGE SCALE GENOMIC DNA]</scope>
    <source>
        <strain evidence="1 2">NS21</strain>
    </source>
</reference>
<gene>
    <name evidence="1" type="ORF">A4W93_26730</name>
</gene>
<accession>A0A1W6LG11</accession>
<dbReference type="PROSITE" id="PS51257">
    <property type="entry name" value="PROKAR_LIPOPROTEIN"/>
    <property type="match status" value="1"/>
</dbReference>
<dbReference type="KEGG" id="rgu:A4W93_26730"/>
<dbReference type="STRING" id="946333.A4W93_26730"/>
<name>A0A1W6LG11_9BURK</name>
<dbReference type="AlphaFoldDB" id="A0A1W6LG11"/>
<evidence type="ECO:0000313" key="2">
    <source>
        <dbReference type="Proteomes" id="UP000193427"/>
    </source>
</evidence>
<dbReference type="OrthoDB" id="573382at2"/>
<dbReference type="EMBL" id="CP015118">
    <property type="protein sequence ID" value="ARN23211.1"/>
    <property type="molecule type" value="Genomic_DNA"/>
</dbReference>
<evidence type="ECO:0000313" key="1">
    <source>
        <dbReference type="EMBL" id="ARN23211.1"/>
    </source>
</evidence>
<protein>
    <submittedName>
        <fullName evidence="1">Uncharacterized protein</fullName>
    </submittedName>
</protein>
<dbReference type="Proteomes" id="UP000193427">
    <property type="component" value="Chromosome"/>
</dbReference>
<keyword evidence="2" id="KW-1185">Reference proteome</keyword>
<proteinExistence type="predicted"/>
<dbReference type="RefSeq" id="WP_085753528.1">
    <property type="nucleotide sequence ID" value="NZ_BSPR01000017.1"/>
</dbReference>